<sequence length="97" mass="11470">MYRREVRNVPLRASHLRKQRRRERGEGAGAQRFLRRRKVLLEGFHTNIQKSASCLRRLVEDHANRKLSQNDQHHHQELSPEKGNLTLVSVISTRTPR</sequence>
<keyword evidence="3" id="KW-1185">Reference proteome</keyword>
<feature type="region of interest" description="Disordered" evidence="1">
    <location>
        <begin position="65"/>
        <end position="97"/>
    </location>
</feature>
<evidence type="ECO:0000313" key="3">
    <source>
        <dbReference type="Proteomes" id="UP001352852"/>
    </source>
</evidence>
<organism evidence="2 3">
    <name type="scientific">Characodon lateralis</name>
    <dbReference type="NCBI Taxonomy" id="208331"/>
    <lineage>
        <taxon>Eukaryota</taxon>
        <taxon>Metazoa</taxon>
        <taxon>Chordata</taxon>
        <taxon>Craniata</taxon>
        <taxon>Vertebrata</taxon>
        <taxon>Euteleostomi</taxon>
        <taxon>Actinopterygii</taxon>
        <taxon>Neopterygii</taxon>
        <taxon>Teleostei</taxon>
        <taxon>Neoteleostei</taxon>
        <taxon>Acanthomorphata</taxon>
        <taxon>Ovalentaria</taxon>
        <taxon>Atherinomorphae</taxon>
        <taxon>Cyprinodontiformes</taxon>
        <taxon>Goodeidae</taxon>
        <taxon>Characodon</taxon>
    </lineage>
</organism>
<feature type="compositionally biased region" description="Basic and acidic residues" evidence="1">
    <location>
        <begin position="71"/>
        <end position="80"/>
    </location>
</feature>
<protein>
    <submittedName>
        <fullName evidence="2">Uncharacterized protein</fullName>
    </submittedName>
</protein>
<accession>A0ABU7DXI5</accession>
<proteinExistence type="predicted"/>
<comment type="caution">
    <text evidence="2">The sequence shown here is derived from an EMBL/GenBank/DDBJ whole genome shotgun (WGS) entry which is preliminary data.</text>
</comment>
<evidence type="ECO:0000313" key="2">
    <source>
        <dbReference type="EMBL" id="MED6279739.1"/>
    </source>
</evidence>
<feature type="compositionally biased region" description="Polar residues" evidence="1">
    <location>
        <begin position="86"/>
        <end position="97"/>
    </location>
</feature>
<dbReference type="EMBL" id="JAHUTJ010041154">
    <property type="protein sequence ID" value="MED6279739.1"/>
    <property type="molecule type" value="Genomic_DNA"/>
</dbReference>
<evidence type="ECO:0000256" key="1">
    <source>
        <dbReference type="SAM" id="MobiDB-lite"/>
    </source>
</evidence>
<gene>
    <name evidence="2" type="ORF">CHARACLAT_003790</name>
</gene>
<name>A0ABU7DXI5_9TELE</name>
<reference evidence="2 3" key="1">
    <citation type="submission" date="2021-06" db="EMBL/GenBank/DDBJ databases">
        <authorList>
            <person name="Palmer J.M."/>
        </authorList>
    </citation>
    <scope>NUCLEOTIDE SEQUENCE [LARGE SCALE GENOMIC DNA]</scope>
    <source>
        <strain evidence="2 3">CL_MEX2019</strain>
        <tissue evidence="2">Muscle</tissue>
    </source>
</reference>
<dbReference type="Proteomes" id="UP001352852">
    <property type="component" value="Unassembled WGS sequence"/>
</dbReference>
<feature type="region of interest" description="Disordered" evidence="1">
    <location>
        <begin position="1"/>
        <end position="30"/>
    </location>
</feature>